<accession>A0A7M2WRL5</accession>
<dbReference type="SUPFAM" id="SSF53448">
    <property type="entry name" value="Nucleotide-diphospho-sugar transferases"/>
    <property type="match status" value="1"/>
</dbReference>
<reference evidence="3 4" key="1">
    <citation type="submission" date="2020-10" db="EMBL/GenBank/DDBJ databases">
        <title>Wide distribution of Phycisphaera-like planctomycetes from WD2101 soil group in peatlands and genome analysis of the first cultivated representative.</title>
        <authorList>
            <person name="Dedysh S.N."/>
            <person name="Beletsky A.V."/>
            <person name="Ivanova A."/>
            <person name="Kulichevskaya I.S."/>
            <person name="Suzina N.E."/>
            <person name="Philippov D.A."/>
            <person name="Rakitin A.L."/>
            <person name="Mardanov A.V."/>
            <person name="Ravin N.V."/>
        </authorList>
    </citation>
    <scope>NUCLEOTIDE SEQUENCE [LARGE SCALE GENOMIC DNA]</scope>
    <source>
        <strain evidence="3 4">M1803</strain>
    </source>
</reference>
<dbReference type="GO" id="GO:0050518">
    <property type="term" value="F:2-C-methyl-D-erythritol 4-phosphate cytidylyltransferase activity"/>
    <property type="evidence" value="ECO:0007669"/>
    <property type="project" value="TreeGrafter"/>
</dbReference>
<dbReference type="InterPro" id="IPR050088">
    <property type="entry name" value="IspD/TarI_cytidylyltransf_bact"/>
</dbReference>
<evidence type="ECO:0000313" key="4">
    <source>
        <dbReference type="Proteomes" id="UP000593765"/>
    </source>
</evidence>
<dbReference type="InterPro" id="IPR029044">
    <property type="entry name" value="Nucleotide-diphossugar_trans"/>
</dbReference>
<dbReference type="EMBL" id="CP063458">
    <property type="protein sequence ID" value="QOV87894.1"/>
    <property type="molecule type" value="Genomic_DNA"/>
</dbReference>
<dbReference type="Gene3D" id="3.90.550.10">
    <property type="entry name" value="Spore Coat Polysaccharide Biosynthesis Protein SpsA, Chain A"/>
    <property type="match status" value="1"/>
</dbReference>
<dbReference type="Proteomes" id="UP000593765">
    <property type="component" value="Chromosome"/>
</dbReference>
<dbReference type="KEGG" id="hbs:IPV69_16595"/>
<sequence>MPEFSVVIITAPPPGQSGESAGPTVKIDGREALLRSVELFLNRSNVKQVLLAFDNAQAEEAKRKFGNHLAFSGVKLAWTTNKWFDQIVAMAEKLVADTSHVIVHDAARPAVPFSDIDALMEAAEKHDAVALTTALQAPLLELDEGGGAVAAHLPSRYVQVLTPQVFSRAKFLEIAKTRKDVHPSQLKTVTGSALNVRVGGNGDAGMVKAMLGMLPKPKLKALSNPFEEAQW</sequence>
<dbReference type="Pfam" id="PF01128">
    <property type="entry name" value="IspD"/>
    <property type="match status" value="1"/>
</dbReference>
<dbReference type="PANTHER" id="PTHR32125:SF4">
    <property type="entry name" value="2-C-METHYL-D-ERYTHRITOL 4-PHOSPHATE CYTIDYLYLTRANSFERASE, CHLOROPLASTIC"/>
    <property type="match status" value="1"/>
</dbReference>
<evidence type="ECO:0000313" key="3">
    <source>
        <dbReference type="EMBL" id="QOV87894.1"/>
    </source>
</evidence>
<dbReference type="AlphaFoldDB" id="A0A7M2WRL5"/>
<dbReference type="RefSeq" id="WP_206290809.1">
    <property type="nucleotide sequence ID" value="NZ_CP063458.1"/>
</dbReference>
<dbReference type="InterPro" id="IPR018294">
    <property type="entry name" value="ISPD_synthase_CS"/>
</dbReference>
<name>A0A7M2WRL5_9BACT</name>
<evidence type="ECO:0000256" key="1">
    <source>
        <dbReference type="ARBA" id="ARBA00022679"/>
    </source>
</evidence>
<keyword evidence="4" id="KW-1185">Reference proteome</keyword>
<dbReference type="PANTHER" id="PTHR32125">
    <property type="entry name" value="2-C-METHYL-D-ERYTHRITOL 4-PHOSPHATE CYTIDYLYLTRANSFERASE, CHLOROPLASTIC"/>
    <property type="match status" value="1"/>
</dbReference>
<keyword evidence="2 3" id="KW-0548">Nucleotidyltransferase</keyword>
<dbReference type="PROSITE" id="PS01295">
    <property type="entry name" value="ISPD"/>
    <property type="match status" value="1"/>
</dbReference>
<keyword evidence="1" id="KW-0808">Transferase</keyword>
<gene>
    <name evidence="3" type="ORF">IPV69_16595</name>
</gene>
<proteinExistence type="predicted"/>
<dbReference type="InterPro" id="IPR034683">
    <property type="entry name" value="IspD/TarI"/>
</dbReference>
<protein>
    <submittedName>
        <fullName evidence="3">2-C-methyl-D-erythritol 4-phosphate cytidylyltransferase</fullName>
    </submittedName>
</protein>
<dbReference type="GO" id="GO:0008299">
    <property type="term" value="P:isoprenoid biosynthetic process"/>
    <property type="evidence" value="ECO:0007669"/>
    <property type="project" value="InterPro"/>
</dbReference>
<evidence type="ECO:0000256" key="2">
    <source>
        <dbReference type="ARBA" id="ARBA00022695"/>
    </source>
</evidence>
<organism evidence="3 4">
    <name type="scientific">Humisphaera borealis</name>
    <dbReference type="NCBI Taxonomy" id="2807512"/>
    <lineage>
        <taxon>Bacteria</taxon>
        <taxon>Pseudomonadati</taxon>
        <taxon>Planctomycetota</taxon>
        <taxon>Phycisphaerae</taxon>
        <taxon>Tepidisphaerales</taxon>
        <taxon>Tepidisphaeraceae</taxon>
        <taxon>Humisphaera</taxon>
    </lineage>
</organism>